<sequence>MENSWTGILSEAHMMKLGRLEYVRITTEPTRFKVNLPLLALEMLESRTLFQGTGFQNYLLKSPI</sequence>
<evidence type="ECO:0000313" key="2">
    <source>
        <dbReference type="Proteomes" id="UP001164250"/>
    </source>
</evidence>
<name>A0ACC1A4P8_9ROSI</name>
<keyword evidence="2" id="KW-1185">Reference proteome</keyword>
<evidence type="ECO:0000313" key="1">
    <source>
        <dbReference type="EMBL" id="KAJ0081195.1"/>
    </source>
</evidence>
<accession>A0ACC1A4P8</accession>
<reference evidence="2" key="1">
    <citation type="journal article" date="2023" name="G3 (Bethesda)">
        <title>Genome assembly and association tests identify interacting loci associated with vigor, precocity, and sex in interspecific pistachio rootstocks.</title>
        <authorList>
            <person name="Palmer W."/>
            <person name="Jacygrad E."/>
            <person name="Sagayaradj S."/>
            <person name="Cavanaugh K."/>
            <person name="Han R."/>
            <person name="Bertier L."/>
            <person name="Beede B."/>
            <person name="Kafkas S."/>
            <person name="Golino D."/>
            <person name="Preece J."/>
            <person name="Michelmore R."/>
        </authorList>
    </citation>
    <scope>NUCLEOTIDE SEQUENCE [LARGE SCALE GENOMIC DNA]</scope>
</reference>
<dbReference type="EMBL" id="CM047908">
    <property type="protein sequence ID" value="KAJ0081195.1"/>
    <property type="molecule type" value="Genomic_DNA"/>
</dbReference>
<protein>
    <submittedName>
        <fullName evidence="1">Uncharacterized protein</fullName>
    </submittedName>
</protein>
<proteinExistence type="predicted"/>
<gene>
    <name evidence="1" type="ORF">Patl1_12012</name>
</gene>
<organism evidence="1 2">
    <name type="scientific">Pistacia atlantica</name>
    <dbReference type="NCBI Taxonomy" id="434234"/>
    <lineage>
        <taxon>Eukaryota</taxon>
        <taxon>Viridiplantae</taxon>
        <taxon>Streptophyta</taxon>
        <taxon>Embryophyta</taxon>
        <taxon>Tracheophyta</taxon>
        <taxon>Spermatophyta</taxon>
        <taxon>Magnoliopsida</taxon>
        <taxon>eudicotyledons</taxon>
        <taxon>Gunneridae</taxon>
        <taxon>Pentapetalae</taxon>
        <taxon>rosids</taxon>
        <taxon>malvids</taxon>
        <taxon>Sapindales</taxon>
        <taxon>Anacardiaceae</taxon>
        <taxon>Pistacia</taxon>
    </lineage>
</organism>
<dbReference type="Proteomes" id="UP001164250">
    <property type="component" value="Chromosome 12"/>
</dbReference>
<comment type="caution">
    <text evidence="1">The sequence shown here is derived from an EMBL/GenBank/DDBJ whole genome shotgun (WGS) entry which is preliminary data.</text>
</comment>